<feature type="domain" description="Endonuclease/exonuclease/phosphatase" evidence="1">
    <location>
        <begin position="15"/>
        <end position="253"/>
    </location>
</feature>
<dbReference type="GO" id="GO:0004519">
    <property type="term" value="F:endonuclease activity"/>
    <property type="evidence" value="ECO:0007669"/>
    <property type="project" value="UniProtKB-KW"/>
</dbReference>
<keyword evidence="2" id="KW-0378">Hydrolase</keyword>
<dbReference type="GO" id="GO:0016020">
    <property type="term" value="C:membrane"/>
    <property type="evidence" value="ECO:0007669"/>
    <property type="project" value="GOC"/>
</dbReference>
<dbReference type="Gene3D" id="3.60.10.10">
    <property type="entry name" value="Endonuclease/exonuclease/phosphatase"/>
    <property type="match status" value="1"/>
</dbReference>
<reference evidence="2 3" key="1">
    <citation type="submission" date="2018-03" db="EMBL/GenBank/DDBJ databases">
        <title>Genomic Encyclopedia of Type Strains, Phase III (KMG-III): the genomes of soil and plant-associated and newly described type strains.</title>
        <authorList>
            <person name="Whitman W."/>
        </authorList>
    </citation>
    <scope>NUCLEOTIDE SEQUENCE [LARGE SCALE GENOMIC DNA]</scope>
    <source>
        <strain evidence="2 3">CGMCC 1.12259</strain>
    </source>
</reference>
<dbReference type="PANTHER" id="PTHR14859">
    <property type="entry name" value="CALCOFLUOR WHITE HYPERSENSITIVE PROTEIN PRECURSOR"/>
    <property type="match status" value="1"/>
</dbReference>
<organism evidence="2 3">
    <name type="scientific">Planomicrobium soli</name>
    <dbReference type="NCBI Taxonomy" id="1176648"/>
    <lineage>
        <taxon>Bacteria</taxon>
        <taxon>Bacillati</taxon>
        <taxon>Bacillota</taxon>
        <taxon>Bacilli</taxon>
        <taxon>Bacillales</taxon>
        <taxon>Caryophanaceae</taxon>
        <taxon>Planomicrobium</taxon>
    </lineage>
</organism>
<keyword evidence="2" id="KW-0255">Endonuclease</keyword>
<evidence type="ECO:0000313" key="3">
    <source>
        <dbReference type="Proteomes" id="UP000242682"/>
    </source>
</evidence>
<dbReference type="Pfam" id="PF03372">
    <property type="entry name" value="Exo_endo_phos"/>
    <property type="match status" value="1"/>
</dbReference>
<proteinExistence type="predicted"/>
<dbReference type="GO" id="GO:0006506">
    <property type="term" value="P:GPI anchor biosynthetic process"/>
    <property type="evidence" value="ECO:0007669"/>
    <property type="project" value="TreeGrafter"/>
</dbReference>
<dbReference type="InterPro" id="IPR051916">
    <property type="entry name" value="GPI-anchor_lipid_remodeler"/>
</dbReference>
<protein>
    <submittedName>
        <fullName evidence="2">Endonuclease/exonuclease/phosphatase family metal-dependent hydrolase</fullName>
    </submittedName>
</protein>
<keyword evidence="2" id="KW-0269">Exonuclease</keyword>
<dbReference type="PANTHER" id="PTHR14859:SF15">
    <property type="entry name" value="ENDONUCLEASE_EXONUCLEASE_PHOSPHATASE DOMAIN-CONTAINING PROTEIN"/>
    <property type="match status" value="1"/>
</dbReference>
<dbReference type="SUPFAM" id="SSF56219">
    <property type="entry name" value="DNase I-like"/>
    <property type="match status" value="1"/>
</dbReference>
<evidence type="ECO:0000259" key="1">
    <source>
        <dbReference type="Pfam" id="PF03372"/>
    </source>
</evidence>
<keyword evidence="3" id="KW-1185">Reference proteome</keyword>
<comment type="caution">
    <text evidence="2">The sequence shown here is derived from an EMBL/GenBank/DDBJ whole genome shotgun (WGS) entry which is preliminary data.</text>
</comment>
<dbReference type="AlphaFoldDB" id="A0A2P8H247"/>
<dbReference type="EMBL" id="PYAT01000005">
    <property type="protein sequence ID" value="PSL40286.1"/>
    <property type="molecule type" value="Genomic_DNA"/>
</dbReference>
<evidence type="ECO:0000313" key="2">
    <source>
        <dbReference type="EMBL" id="PSL40286.1"/>
    </source>
</evidence>
<name>A0A2P8H247_9BACL</name>
<dbReference type="Proteomes" id="UP000242682">
    <property type="component" value="Unassembled WGS sequence"/>
</dbReference>
<keyword evidence="2" id="KW-0540">Nuclease</keyword>
<dbReference type="InterPro" id="IPR036691">
    <property type="entry name" value="Endo/exonu/phosph_ase_sf"/>
</dbReference>
<dbReference type="InterPro" id="IPR005135">
    <property type="entry name" value="Endo/exonuclease/phosphatase"/>
</dbReference>
<accession>A0A2P8H247</accession>
<gene>
    <name evidence="2" type="ORF">B0H99_10562</name>
</gene>
<sequence>MAEKNRAPIVSVKVMSFNIAHGLGMNGVVDLEKTASVIEDSCAGIVALQEVDRHFSARSSFVDQVDWLSKRLGMHAAFGPTLDLDHETLDMPRPQYGNAILSKYPIKYFENHLLRQVITPIGHNEQRGVLEAVIDVKGTYVSVFNTHLAFKDEELEVSVGELLSIAGTSRFPRIITGDFNAAPDHEQMKKMKQGYTDVFLKMKRGDAYTYPASYNNEATGEQLKPVTRIDYIFMDGEFDVAQTAVMDTGVSDHLPILADLIVMKTRKVTDQPQVSELQKA</sequence>
<dbReference type="GO" id="GO:0004527">
    <property type="term" value="F:exonuclease activity"/>
    <property type="evidence" value="ECO:0007669"/>
    <property type="project" value="UniProtKB-KW"/>
</dbReference>
<dbReference type="RefSeq" id="WP_245894450.1">
    <property type="nucleotide sequence ID" value="NZ_PYAT01000005.1"/>
</dbReference>